<sequence length="131" mass="14720">MSSEPFPRPADRYGDKGKNPWAQVITALLAVSFVAVIIAVGWHLSTPAFSTEFRAYRIIDDRTVEIEYIVRTRNPNDTVTCIVRARDKQSNEIGRTTKTSSPGQSVQDITVRLRTVVRANLGEIQNCQLTR</sequence>
<evidence type="ECO:0000313" key="2">
    <source>
        <dbReference type="EMBL" id="CAB4866424.1"/>
    </source>
</evidence>
<keyword evidence="1" id="KW-0812">Transmembrane</keyword>
<accession>A0A6J7DBU8</accession>
<dbReference type="InterPro" id="IPR025443">
    <property type="entry name" value="DUF4307"/>
</dbReference>
<keyword evidence="1" id="KW-1133">Transmembrane helix</keyword>
<reference evidence="2" key="1">
    <citation type="submission" date="2020-05" db="EMBL/GenBank/DDBJ databases">
        <authorList>
            <person name="Chiriac C."/>
            <person name="Salcher M."/>
            <person name="Ghai R."/>
            <person name="Kavagutti S V."/>
        </authorList>
    </citation>
    <scope>NUCLEOTIDE SEQUENCE</scope>
</reference>
<dbReference type="AlphaFoldDB" id="A0A6J7DBU8"/>
<name>A0A6J7DBU8_9ZZZZ</name>
<evidence type="ECO:0000256" key="1">
    <source>
        <dbReference type="SAM" id="Phobius"/>
    </source>
</evidence>
<keyword evidence="1" id="KW-0472">Membrane</keyword>
<dbReference type="Pfam" id="PF14155">
    <property type="entry name" value="DUF4307"/>
    <property type="match status" value="1"/>
</dbReference>
<gene>
    <name evidence="2" type="ORF">UFOPK3401_00550</name>
</gene>
<feature type="transmembrane region" description="Helical" evidence="1">
    <location>
        <begin position="20"/>
        <end position="44"/>
    </location>
</feature>
<protein>
    <submittedName>
        <fullName evidence="2">Unannotated protein</fullName>
    </submittedName>
</protein>
<dbReference type="EMBL" id="CAFBLM010000017">
    <property type="protein sequence ID" value="CAB4866424.1"/>
    <property type="molecule type" value="Genomic_DNA"/>
</dbReference>
<proteinExistence type="predicted"/>
<organism evidence="2">
    <name type="scientific">freshwater metagenome</name>
    <dbReference type="NCBI Taxonomy" id="449393"/>
    <lineage>
        <taxon>unclassified sequences</taxon>
        <taxon>metagenomes</taxon>
        <taxon>ecological metagenomes</taxon>
    </lineage>
</organism>